<evidence type="ECO:0000259" key="1">
    <source>
        <dbReference type="Pfam" id="PF00485"/>
    </source>
</evidence>
<dbReference type="Pfam" id="PF00485">
    <property type="entry name" value="PRK"/>
    <property type="match status" value="1"/>
</dbReference>
<dbReference type="EMBL" id="CP000631">
    <property type="protein sequence ID" value="ACM31407.1"/>
    <property type="molecule type" value="Genomic_DNA"/>
</dbReference>
<dbReference type="AlphaFoldDB" id="B9JQI8"/>
<dbReference type="HOGENOM" id="CLU_090613_0_0_5"/>
<dbReference type="GO" id="GO:0005524">
    <property type="term" value="F:ATP binding"/>
    <property type="evidence" value="ECO:0007669"/>
    <property type="project" value="InterPro"/>
</dbReference>
<dbReference type="Gene3D" id="3.40.50.300">
    <property type="entry name" value="P-loop containing nucleotide triphosphate hydrolases"/>
    <property type="match status" value="1"/>
</dbReference>
<keyword evidence="2" id="KW-0614">Plasmid</keyword>
<dbReference type="RefSeq" id="WP_012653399.1">
    <property type="nucleotide sequence ID" value="NC_011987.1"/>
</dbReference>
<dbReference type="SUPFAM" id="SSF52540">
    <property type="entry name" value="P-loop containing nucleoside triphosphate hydrolases"/>
    <property type="match status" value="1"/>
</dbReference>
<organism evidence="2 3">
    <name type="scientific">Rhizobium rhizogenes (strain K84 / ATCC BAA-868)</name>
    <name type="common">Agrobacterium radiobacter</name>
    <dbReference type="NCBI Taxonomy" id="311403"/>
    <lineage>
        <taxon>Bacteria</taxon>
        <taxon>Pseudomonadati</taxon>
        <taxon>Pseudomonadota</taxon>
        <taxon>Alphaproteobacteria</taxon>
        <taxon>Hyphomicrobiales</taxon>
        <taxon>Rhizobiaceae</taxon>
        <taxon>Rhizobium/Agrobacterium group</taxon>
        <taxon>Rhizobium</taxon>
    </lineage>
</organism>
<dbReference type="InterPro" id="IPR006083">
    <property type="entry name" value="PRK/URK"/>
</dbReference>
<dbReference type="GO" id="GO:0016301">
    <property type="term" value="F:kinase activity"/>
    <property type="evidence" value="ECO:0007669"/>
    <property type="project" value="UniProtKB-KW"/>
</dbReference>
<evidence type="ECO:0000313" key="3">
    <source>
        <dbReference type="Proteomes" id="UP000001600"/>
    </source>
</evidence>
<feature type="domain" description="Phosphoribulokinase/uridine kinase" evidence="1">
    <location>
        <begin position="23"/>
        <end position="166"/>
    </location>
</feature>
<gene>
    <name evidence="2" type="ordered locus">Arad_12443</name>
</gene>
<keyword evidence="2" id="KW-0808">Transferase</keyword>
<reference evidence="2 3" key="1">
    <citation type="journal article" date="2009" name="J. Bacteriol.">
        <title>Genome sequences of three Agrobacterium biovars help elucidate the evolution of multichromosome genomes in bacteria.</title>
        <authorList>
            <person name="Slater S.C."/>
            <person name="Goldman B.S."/>
            <person name="Goodner B."/>
            <person name="Setubal J.C."/>
            <person name="Farrand S.K."/>
            <person name="Nester E.W."/>
            <person name="Burr T.J."/>
            <person name="Banta L."/>
            <person name="Dickerman A.W."/>
            <person name="Paulsen I."/>
            <person name="Otten L."/>
            <person name="Suen G."/>
            <person name="Welch R."/>
            <person name="Almeida N.F."/>
            <person name="Arnold F."/>
            <person name="Burton O.T."/>
            <person name="Du Z."/>
            <person name="Ewing A."/>
            <person name="Godsy E."/>
            <person name="Heisel S."/>
            <person name="Houmiel K.L."/>
            <person name="Jhaveri J."/>
            <person name="Lu J."/>
            <person name="Miller N.M."/>
            <person name="Norton S."/>
            <person name="Chen Q."/>
            <person name="Phoolcharoen W."/>
            <person name="Ohlin V."/>
            <person name="Ondrusek D."/>
            <person name="Pride N."/>
            <person name="Stricklin S.L."/>
            <person name="Sun J."/>
            <person name="Wheeler C."/>
            <person name="Wilson L."/>
            <person name="Zhu H."/>
            <person name="Wood D.W."/>
        </authorList>
    </citation>
    <scope>NUCLEOTIDE SEQUENCE [LARGE SCALE GENOMIC DNA]</scope>
    <source>
        <strain evidence="3">K84 / ATCC BAA-868</strain>
        <plasmid evidence="2 3">pAtK84c</plasmid>
    </source>
</reference>
<dbReference type="KEGG" id="ara:Arad_12443"/>
<dbReference type="PANTHER" id="PTHR10285">
    <property type="entry name" value="URIDINE KINASE"/>
    <property type="match status" value="1"/>
</dbReference>
<keyword evidence="2" id="KW-0418">Kinase</keyword>
<proteinExistence type="predicted"/>
<sequence>MHIRTGFIEQLVHQITTLEGRVVVAVDGVDGSGKTTFADELALLVMKANHSVVRASVDGFHNPKEIRYRRGKSDPEGFFLDSYNYDGLRRLLLDPFRSGAALVDIARYDHATDEEISKPESVEPSAILLLDGIFLHRDELQDQWDFSIFLSVPFSVSYARMAVRDGSKPDPLAPENRRYHQGQLIYLQTCKPEDRATIVIDNSVIEAPKLVHRRPEH</sequence>
<dbReference type="Proteomes" id="UP000001600">
    <property type="component" value="Plasmid pAtK84c"/>
</dbReference>
<geneLocation type="plasmid" evidence="2 3">
    <name>pAtK84c</name>
</geneLocation>
<accession>B9JQI8</accession>
<name>B9JQI8_RHIR8</name>
<protein>
    <submittedName>
        <fullName evidence="2">Phosphoribulokinase / uridine kinase family</fullName>
    </submittedName>
</protein>
<dbReference type="InterPro" id="IPR027417">
    <property type="entry name" value="P-loop_NTPase"/>
</dbReference>
<evidence type="ECO:0000313" key="2">
    <source>
        <dbReference type="EMBL" id="ACM31407.1"/>
    </source>
</evidence>